<dbReference type="RefSeq" id="XP_052756088.1">
    <property type="nucleotide sequence ID" value="XM_052900128.1"/>
</dbReference>
<reference evidence="7" key="1">
    <citation type="submission" date="2023-05" db="EMBL/GenBank/DDBJ databases">
        <authorList>
            <person name="Luo L."/>
        </authorList>
    </citation>
    <scope>NUCLEOTIDE SEQUENCE</scope>
</reference>
<sequence length="155" mass="17773">MVSNRSELSIRKVLLVFWCSIVLMAESSFSARCKLRKYTHEAIQTDLNGRRCWDDVKILGCWGYCLSHEISDWQFPYKESFHPVCVHSERKHASAKLRHCDPGVEPGTEIYHYVEASSCKCQVCSSEDTSCEWLPPDSSLLGGLILKKELEEELD</sequence>
<accession>A0A6J1WES4</accession>
<gene>
    <name evidence="9 10 11" type="primary">LOC113512519</name>
</gene>
<dbReference type="OrthoDB" id="10006958at2759"/>
<keyword evidence="4" id="KW-1015">Disulfide bond</keyword>
<dbReference type="GO" id="GO:0005615">
    <property type="term" value="C:extracellular space"/>
    <property type="evidence" value="ECO:0007669"/>
    <property type="project" value="TreeGrafter"/>
</dbReference>
<dbReference type="InterPro" id="IPR001545">
    <property type="entry name" value="Gonadotropin_bsu"/>
</dbReference>
<dbReference type="EMBL" id="OQ943360">
    <property type="protein sequence ID" value="WLY76832.1"/>
    <property type="molecule type" value="mRNA"/>
</dbReference>
<evidence type="ECO:0000313" key="10">
    <source>
        <dbReference type="RefSeq" id="XP_052756088.1"/>
    </source>
</evidence>
<feature type="domain" description="Glycoprotein hormone subunit beta" evidence="6">
    <location>
        <begin position="41"/>
        <end position="132"/>
    </location>
</feature>
<dbReference type="PANTHER" id="PTHR11515">
    <property type="entry name" value="GLYCOPROTEIN HORMONE BETA CHAIN"/>
    <property type="match status" value="1"/>
</dbReference>
<evidence type="ECO:0000256" key="5">
    <source>
        <dbReference type="SAM" id="SignalP"/>
    </source>
</evidence>
<dbReference type="PANTHER" id="PTHR11515:SF13">
    <property type="entry name" value="GLYCOPROTEIN HORMONE BETA 5, ISOFORM A"/>
    <property type="match status" value="1"/>
</dbReference>
<dbReference type="Pfam" id="PF00007">
    <property type="entry name" value="Cys_knot"/>
    <property type="match status" value="1"/>
</dbReference>
<dbReference type="Proteomes" id="UP001652740">
    <property type="component" value="Unplaced"/>
</dbReference>
<keyword evidence="8" id="KW-1185">Reference proteome</keyword>
<dbReference type="CDD" id="cd00069">
    <property type="entry name" value="GHB_like"/>
    <property type="match status" value="1"/>
</dbReference>
<keyword evidence="5" id="KW-0732">Signal</keyword>
<evidence type="ECO:0000313" key="7">
    <source>
        <dbReference type="EMBL" id="WLY76832.1"/>
    </source>
</evidence>
<evidence type="ECO:0000259" key="6">
    <source>
        <dbReference type="Pfam" id="PF00007"/>
    </source>
</evidence>
<dbReference type="GO" id="GO:0007186">
    <property type="term" value="P:G protein-coupled receptor signaling pathway"/>
    <property type="evidence" value="ECO:0007669"/>
    <property type="project" value="TreeGrafter"/>
</dbReference>
<evidence type="ECO:0000256" key="3">
    <source>
        <dbReference type="ARBA" id="ARBA00022525"/>
    </source>
</evidence>
<dbReference type="InterPro" id="IPR006208">
    <property type="entry name" value="Glyco_hormone_CN"/>
</dbReference>
<evidence type="ECO:0000313" key="9">
    <source>
        <dbReference type="RefSeq" id="XP_026752220.1"/>
    </source>
</evidence>
<feature type="signal peptide" evidence="5">
    <location>
        <begin position="1"/>
        <end position="30"/>
    </location>
</feature>
<dbReference type="AlphaFoldDB" id="A0A6J1WES4"/>
<comment type="similarity">
    <text evidence="2">Belongs to the glycoprotein hormones subunit beta family.</text>
</comment>
<name>A0A6J1WES4_GALME</name>
<protein>
    <submittedName>
        <fullName evidence="7">GPbeta5</fullName>
    </submittedName>
    <submittedName>
        <fullName evidence="9 10">Thyrostimulin beta-5 subunit-like</fullName>
    </submittedName>
</protein>
<feature type="chain" id="PRO_5044639755" evidence="5">
    <location>
        <begin position="31"/>
        <end position="155"/>
    </location>
</feature>
<evidence type="ECO:0000256" key="2">
    <source>
        <dbReference type="ARBA" id="ARBA00006552"/>
    </source>
</evidence>
<organism evidence="8 9">
    <name type="scientific">Galleria mellonella</name>
    <name type="common">Greater wax moth</name>
    <dbReference type="NCBI Taxonomy" id="7137"/>
    <lineage>
        <taxon>Eukaryota</taxon>
        <taxon>Metazoa</taxon>
        <taxon>Ecdysozoa</taxon>
        <taxon>Arthropoda</taxon>
        <taxon>Hexapoda</taxon>
        <taxon>Insecta</taxon>
        <taxon>Pterygota</taxon>
        <taxon>Neoptera</taxon>
        <taxon>Endopterygota</taxon>
        <taxon>Lepidoptera</taxon>
        <taxon>Glossata</taxon>
        <taxon>Ditrysia</taxon>
        <taxon>Pyraloidea</taxon>
        <taxon>Pyralidae</taxon>
        <taxon>Galleriinae</taxon>
        <taxon>Galleria</taxon>
    </lineage>
</organism>
<dbReference type="GeneID" id="113512519"/>
<dbReference type="CTD" id="3355097"/>
<dbReference type="GO" id="GO:0005179">
    <property type="term" value="F:hormone activity"/>
    <property type="evidence" value="ECO:0007669"/>
    <property type="project" value="InterPro"/>
</dbReference>
<dbReference type="GO" id="GO:0005737">
    <property type="term" value="C:cytoplasm"/>
    <property type="evidence" value="ECO:0007669"/>
    <property type="project" value="TreeGrafter"/>
</dbReference>
<dbReference type="SUPFAM" id="SSF57501">
    <property type="entry name" value="Cystine-knot cytokines"/>
    <property type="match status" value="1"/>
</dbReference>
<evidence type="ECO:0000313" key="11">
    <source>
        <dbReference type="RefSeq" id="XP_052756089.1"/>
    </source>
</evidence>
<dbReference type="InterPro" id="IPR029034">
    <property type="entry name" value="Cystine-knot_cytokine"/>
</dbReference>
<reference evidence="9" key="2">
    <citation type="submission" date="2025-04" db="UniProtKB">
        <authorList>
            <consortium name="RefSeq"/>
        </authorList>
    </citation>
    <scope>IDENTIFICATION</scope>
    <source>
        <tissue evidence="9">Whole adult</tissue>
        <tissue evidence="10 11">Whole larvae</tissue>
    </source>
</reference>
<evidence type="ECO:0000256" key="4">
    <source>
        <dbReference type="ARBA" id="ARBA00023157"/>
    </source>
</evidence>
<dbReference type="InParanoid" id="A0A6J1WES4"/>
<dbReference type="Gene3D" id="2.10.90.10">
    <property type="entry name" value="Cystine-knot cytokines"/>
    <property type="match status" value="1"/>
</dbReference>
<keyword evidence="3" id="KW-0964">Secreted</keyword>
<evidence type="ECO:0000256" key="1">
    <source>
        <dbReference type="ARBA" id="ARBA00004613"/>
    </source>
</evidence>
<comment type="subcellular location">
    <subcellularLocation>
        <location evidence="1">Secreted</location>
    </subcellularLocation>
</comment>
<dbReference type="KEGG" id="gmw:113512519"/>
<evidence type="ECO:0000313" key="8">
    <source>
        <dbReference type="Proteomes" id="UP001652740"/>
    </source>
</evidence>
<dbReference type="RefSeq" id="XP_026752220.1">
    <property type="nucleotide sequence ID" value="XM_026896419.2"/>
</dbReference>
<proteinExistence type="evidence at transcript level"/>
<dbReference type="RefSeq" id="XP_052756089.1">
    <property type="nucleotide sequence ID" value="XM_052900129.1"/>
</dbReference>